<dbReference type="AlphaFoldDB" id="A0AA86TJ32"/>
<keyword evidence="3" id="KW-1185">Reference proteome</keyword>
<dbReference type="Proteomes" id="UP001642409">
    <property type="component" value="Unassembled WGS sequence"/>
</dbReference>
<dbReference type="EMBL" id="CATOUU010000129">
    <property type="protein sequence ID" value="CAI9917367.1"/>
    <property type="molecule type" value="Genomic_DNA"/>
</dbReference>
<gene>
    <name evidence="1" type="ORF">HINF_LOCUS5012</name>
    <name evidence="2" type="ORF">HINF_LOCUS73164</name>
</gene>
<reference evidence="1" key="1">
    <citation type="submission" date="2023-06" db="EMBL/GenBank/DDBJ databases">
        <authorList>
            <person name="Kurt Z."/>
        </authorList>
    </citation>
    <scope>NUCLEOTIDE SEQUENCE</scope>
</reference>
<evidence type="ECO:0000313" key="3">
    <source>
        <dbReference type="Proteomes" id="UP001642409"/>
    </source>
</evidence>
<comment type="caution">
    <text evidence="1">The sequence shown here is derived from an EMBL/GenBank/DDBJ whole genome shotgun (WGS) entry which is preliminary data.</text>
</comment>
<sequence length="457" mass="53662">MPYIFEEDQQDLVITWVDQEGVQAQINMQDLSENYSSIRLYNVDYQDSSILDQLLCRSQYLEFNGSKIHLSSFKGNWGKILFNSCACTGDFQSQCIISYLQIQNCSIQLQQLFYLHDLNTLMLYYDQNCCFDLDSNKITNIVCKFKSLSIQDQRIDLKYLKGIWDCVYLTNCTFNNELQPNGLITNSMFIQQTDVNSLNAFQYLICNQLNVQANSEKDNQIFKANLNKPKEEENLFKQFNYQQKFGFKIHLKDYVCDLKDMGEFWDTVCFENCQLIGQLSQNQKIQSNQMSMNIKINEQSKYEFDFTPLHNSKMNLEIELENIDMDLSQLKFCTPELLYLKNMRIDLQQMQNIKWNQIIFTNCNLAISDNLNANPIQTNKVKIFKMNQQNFNMFQCDKISVSSCEIKALPESKNVNLHTSLLNLTQLSGQTEQLILTNCTYKKFSLLLQWWALEMLF</sequence>
<evidence type="ECO:0000313" key="2">
    <source>
        <dbReference type="EMBL" id="CAL6105231.1"/>
    </source>
</evidence>
<protein>
    <submittedName>
        <fullName evidence="2">Hypothetical_protein</fullName>
    </submittedName>
</protein>
<dbReference type="EMBL" id="CAXDID020000593">
    <property type="protein sequence ID" value="CAL6105231.1"/>
    <property type="molecule type" value="Genomic_DNA"/>
</dbReference>
<organism evidence="1">
    <name type="scientific">Hexamita inflata</name>
    <dbReference type="NCBI Taxonomy" id="28002"/>
    <lineage>
        <taxon>Eukaryota</taxon>
        <taxon>Metamonada</taxon>
        <taxon>Diplomonadida</taxon>
        <taxon>Hexamitidae</taxon>
        <taxon>Hexamitinae</taxon>
        <taxon>Hexamita</taxon>
    </lineage>
</organism>
<name>A0AA86TJ32_9EUKA</name>
<evidence type="ECO:0000313" key="1">
    <source>
        <dbReference type="EMBL" id="CAI9917367.1"/>
    </source>
</evidence>
<accession>A0AA86TJ32</accession>
<proteinExistence type="predicted"/>
<reference evidence="2 3" key="2">
    <citation type="submission" date="2024-07" db="EMBL/GenBank/DDBJ databases">
        <authorList>
            <person name="Akdeniz Z."/>
        </authorList>
    </citation>
    <scope>NUCLEOTIDE SEQUENCE [LARGE SCALE GENOMIC DNA]</scope>
</reference>